<dbReference type="InterPro" id="IPR033248">
    <property type="entry name" value="Transketolase_C"/>
</dbReference>
<dbReference type="Gene3D" id="3.40.50.970">
    <property type="match status" value="1"/>
</dbReference>
<dbReference type="SMART" id="SM00861">
    <property type="entry name" value="Transket_pyr"/>
    <property type="match status" value="1"/>
</dbReference>
<dbReference type="Pfam" id="PF02780">
    <property type="entry name" value="Transketolase_C"/>
    <property type="match status" value="1"/>
</dbReference>
<organism evidence="2 3">
    <name type="scientific">Bradyrhizobium daqingense</name>
    <dbReference type="NCBI Taxonomy" id="993502"/>
    <lineage>
        <taxon>Bacteria</taxon>
        <taxon>Pseudomonadati</taxon>
        <taxon>Pseudomonadota</taxon>
        <taxon>Alphaproteobacteria</taxon>
        <taxon>Hyphomicrobiales</taxon>
        <taxon>Nitrobacteraceae</taxon>
        <taxon>Bradyrhizobium</taxon>
    </lineage>
</organism>
<dbReference type="PANTHER" id="PTHR43825">
    <property type="entry name" value="PYRUVATE DEHYDROGENASE E1 COMPONENT"/>
    <property type="match status" value="1"/>
</dbReference>
<dbReference type="InterPro" id="IPR009014">
    <property type="entry name" value="Transketo_C/PFOR_II"/>
</dbReference>
<evidence type="ECO:0000259" key="1">
    <source>
        <dbReference type="SMART" id="SM00861"/>
    </source>
</evidence>
<evidence type="ECO:0000313" key="3">
    <source>
        <dbReference type="Proteomes" id="UP000317176"/>
    </source>
</evidence>
<dbReference type="PANTHER" id="PTHR43825:SF5">
    <property type="entry name" value="HYPOTHETICAL TRANSKETOLASE FAMILY PROTEIN"/>
    <property type="match status" value="1"/>
</dbReference>
<dbReference type="AlphaFoldDB" id="A0A562KTZ2"/>
<protein>
    <submittedName>
        <fullName evidence="2">Transketolase</fullName>
    </submittedName>
</protein>
<dbReference type="OrthoDB" id="8732661at2"/>
<dbReference type="RefSeq" id="WP_145640611.1">
    <property type="nucleotide sequence ID" value="NZ_CP088014.1"/>
</dbReference>
<reference evidence="2 3" key="1">
    <citation type="journal article" date="2015" name="Stand. Genomic Sci.">
        <title>Genomic Encyclopedia of Bacterial and Archaeal Type Strains, Phase III: the genomes of soil and plant-associated and newly described type strains.</title>
        <authorList>
            <person name="Whitman W.B."/>
            <person name="Woyke T."/>
            <person name="Klenk H.P."/>
            <person name="Zhou Y."/>
            <person name="Lilburn T.G."/>
            <person name="Beck B.J."/>
            <person name="De Vos P."/>
            <person name="Vandamme P."/>
            <person name="Eisen J.A."/>
            <person name="Garrity G."/>
            <person name="Hugenholtz P."/>
            <person name="Kyrpides N.C."/>
        </authorList>
    </citation>
    <scope>NUCLEOTIDE SEQUENCE [LARGE SCALE GENOMIC DNA]</scope>
    <source>
        <strain evidence="2 3">CGMCC 1.10947</strain>
    </source>
</reference>
<dbReference type="Proteomes" id="UP000317176">
    <property type="component" value="Unassembled WGS sequence"/>
</dbReference>
<dbReference type="Pfam" id="PF02779">
    <property type="entry name" value="Transket_pyr"/>
    <property type="match status" value="1"/>
</dbReference>
<dbReference type="InterPro" id="IPR029061">
    <property type="entry name" value="THDP-binding"/>
</dbReference>
<gene>
    <name evidence="2" type="ORF">IQ17_05663</name>
</gene>
<dbReference type="CDD" id="cd07033">
    <property type="entry name" value="TPP_PYR_DXS_TK_like"/>
    <property type="match status" value="1"/>
</dbReference>
<dbReference type="InterPro" id="IPR005475">
    <property type="entry name" value="Transketolase-like_Pyr-bd"/>
</dbReference>
<evidence type="ECO:0000313" key="2">
    <source>
        <dbReference type="EMBL" id="TWH98806.1"/>
    </source>
</evidence>
<keyword evidence="3" id="KW-1185">Reference proteome</keyword>
<feature type="domain" description="Transketolase-like pyrimidine-binding" evidence="1">
    <location>
        <begin position="6"/>
        <end position="174"/>
    </location>
</feature>
<sequence length="332" mass="36160">MSVKPRAMRDALLDQIHRAMAHDPKIFFVSADFGSPVLDRIRADHPARFVNVGVAEQNLINVSAGLALEGYKVFAYAIAPFITMRCFEQIRVSLALLSEVRPMNVNLIGVGAGYSYVVSGPTHQCYEDITLMRGLPNFQVLSPSDHITTENLFGICAGTIGPKYLRLDAQVLPVLYADGPPDVTKGFHSHRRGRKICLVATGYMVHTAFIVADRLREAGIDVGLVDLFDLARFSAKALHDELSPYQTIVSMEEGFAGRGGLDALLYNFLGHSALDAKLINVGVEGGYRFELGSRAELHEQVGIGPDVVTKRLLQISASSSKTLPPLNGGRPQ</sequence>
<comment type="caution">
    <text evidence="2">The sequence shown here is derived from an EMBL/GenBank/DDBJ whole genome shotgun (WGS) entry which is preliminary data.</text>
</comment>
<dbReference type="SUPFAM" id="SSF52922">
    <property type="entry name" value="TK C-terminal domain-like"/>
    <property type="match status" value="1"/>
</dbReference>
<dbReference type="Gene3D" id="3.40.50.920">
    <property type="match status" value="1"/>
</dbReference>
<proteinExistence type="predicted"/>
<name>A0A562KTZ2_9BRAD</name>
<dbReference type="SUPFAM" id="SSF52518">
    <property type="entry name" value="Thiamin diphosphate-binding fold (THDP-binding)"/>
    <property type="match status" value="1"/>
</dbReference>
<dbReference type="EMBL" id="VLKL01000020">
    <property type="protein sequence ID" value="TWH98806.1"/>
    <property type="molecule type" value="Genomic_DNA"/>
</dbReference>
<accession>A0A562KTZ2</accession>
<dbReference type="InterPro" id="IPR051157">
    <property type="entry name" value="PDH/Transketolase"/>
</dbReference>